<organism evidence="2 3">
    <name type="scientific">Portunus trituberculatus</name>
    <name type="common">Swimming crab</name>
    <name type="synonym">Neptunus trituberculatus</name>
    <dbReference type="NCBI Taxonomy" id="210409"/>
    <lineage>
        <taxon>Eukaryota</taxon>
        <taxon>Metazoa</taxon>
        <taxon>Ecdysozoa</taxon>
        <taxon>Arthropoda</taxon>
        <taxon>Crustacea</taxon>
        <taxon>Multicrustacea</taxon>
        <taxon>Malacostraca</taxon>
        <taxon>Eumalacostraca</taxon>
        <taxon>Eucarida</taxon>
        <taxon>Decapoda</taxon>
        <taxon>Pleocyemata</taxon>
        <taxon>Brachyura</taxon>
        <taxon>Eubrachyura</taxon>
        <taxon>Portunoidea</taxon>
        <taxon>Portunidae</taxon>
        <taxon>Portuninae</taxon>
        <taxon>Portunus</taxon>
    </lineage>
</organism>
<keyword evidence="3" id="KW-1185">Reference proteome</keyword>
<dbReference type="AlphaFoldDB" id="A0A5B7GAZ2"/>
<sequence>MDQLAGVTITRYGWLLPGIMCFTTLGSALHSLRSAAREAGVRHRGAPHFTLPYIFRGSVPGPGVIDENTLHYVAHAALRVEVWVGAECCGAGQDGPGGM</sequence>
<keyword evidence="1" id="KW-0472">Membrane</keyword>
<feature type="transmembrane region" description="Helical" evidence="1">
    <location>
        <begin position="12"/>
        <end position="32"/>
    </location>
</feature>
<evidence type="ECO:0000313" key="2">
    <source>
        <dbReference type="EMBL" id="MPC53704.1"/>
    </source>
</evidence>
<reference evidence="2 3" key="1">
    <citation type="submission" date="2019-05" db="EMBL/GenBank/DDBJ databases">
        <title>Another draft genome of Portunus trituberculatus and its Hox gene families provides insights of decapod evolution.</title>
        <authorList>
            <person name="Jeong J.-H."/>
            <person name="Song I."/>
            <person name="Kim S."/>
            <person name="Choi T."/>
            <person name="Kim D."/>
            <person name="Ryu S."/>
            <person name="Kim W."/>
        </authorList>
    </citation>
    <scope>NUCLEOTIDE SEQUENCE [LARGE SCALE GENOMIC DNA]</scope>
    <source>
        <tissue evidence="2">Muscle</tissue>
    </source>
</reference>
<accession>A0A5B7GAZ2</accession>
<comment type="caution">
    <text evidence="2">The sequence shown here is derived from an EMBL/GenBank/DDBJ whole genome shotgun (WGS) entry which is preliminary data.</text>
</comment>
<keyword evidence="1" id="KW-0812">Transmembrane</keyword>
<protein>
    <submittedName>
        <fullName evidence="2">Uncharacterized protein</fullName>
    </submittedName>
</protein>
<dbReference type="EMBL" id="VSRR010011821">
    <property type="protein sequence ID" value="MPC53704.1"/>
    <property type="molecule type" value="Genomic_DNA"/>
</dbReference>
<gene>
    <name evidence="2" type="ORF">E2C01_047602</name>
</gene>
<dbReference type="Proteomes" id="UP000324222">
    <property type="component" value="Unassembled WGS sequence"/>
</dbReference>
<evidence type="ECO:0000313" key="3">
    <source>
        <dbReference type="Proteomes" id="UP000324222"/>
    </source>
</evidence>
<name>A0A5B7GAZ2_PORTR</name>
<evidence type="ECO:0000256" key="1">
    <source>
        <dbReference type="SAM" id="Phobius"/>
    </source>
</evidence>
<keyword evidence="1" id="KW-1133">Transmembrane helix</keyword>
<proteinExistence type="predicted"/>